<evidence type="ECO:0000256" key="1">
    <source>
        <dbReference type="SAM" id="Phobius"/>
    </source>
</evidence>
<dbReference type="EMBL" id="KB445647">
    <property type="protein sequence ID" value="EMD62148.1"/>
    <property type="molecule type" value="Genomic_DNA"/>
</dbReference>
<dbReference type="HOGENOM" id="CLU_1415984_0_0_1"/>
<keyword evidence="1" id="KW-1133">Transmembrane helix</keyword>
<evidence type="ECO:0000313" key="3">
    <source>
        <dbReference type="Proteomes" id="UP000016934"/>
    </source>
</evidence>
<keyword evidence="1" id="KW-0472">Membrane</keyword>
<dbReference type="OrthoDB" id="3687129at2759"/>
<protein>
    <submittedName>
        <fullName evidence="2">Uncharacterized protein</fullName>
    </submittedName>
</protein>
<dbReference type="RefSeq" id="XP_007702449.1">
    <property type="nucleotide sequence ID" value="XM_007704259.1"/>
</dbReference>
<dbReference type="GeneID" id="19133403"/>
<dbReference type="AlphaFoldDB" id="M2S4R9"/>
<organism evidence="2 3">
    <name type="scientific">Cochliobolus sativus (strain ND90Pr / ATCC 201652)</name>
    <name type="common">Common root rot and spot blotch fungus</name>
    <name type="synonym">Bipolaris sorokiniana</name>
    <dbReference type="NCBI Taxonomy" id="665912"/>
    <lineage>
        <taxon>Eukaryota</taxon>
        <taxon>Fungi</taxon>
        <taxon>Dikarya</taxon>
        <taxon>Ascomycota</taxon>
        <taxon>Pezizomycotina</taxon>
        <taxon>Dothideomycetes</taxon>
        <taxon>Pleosporomycetidae</taxon>
        <taxon>Pleosporales</taxon>
        <taxon>Pleosporineae</taxon>
        <taxon>Pleosporaceae</taxon>
        <taxon>Bipolaris</taxon>
    </lineage>
</organism>
<keyword evidence="1" id="KW-0812">Transmembrane</keyword>
<evidence type="ECO:0000313" key="2">
    <source>
        <dbReference type="EMBL" id="EMD62148.1"/>
    </source>
</evidence>
<reference evidence="2 3" key="1">
    <citation type="journal article" date="2012" name="PLoS Pathog.">
        <title>Diverse lifestyles and strategies of plant pathogenesis encoded in the genomes of eighteen Dothideomycetes fungi.</title>
        <authorList>
            <person name="Ohm R.A."/>
            <person name="Feau N."/>
            <person name="Henrissat B."/>
            <person name="Schoch C.L."/>
            <person name="Horwitz B.A."/>
            <person name="Barry K.W."/>
            <person name="Condon B.J."/>
            <person name="Copeland A.C."/>
            <person name="Dhillon B."/>
            <person name="Glaser F."/>
            <person name="Hesse C.N."/>
            <person name="Kosti I."/>
            <person name="LaButti K."/>
            <person name="Lindquist E.A."/>
            <person name="Lucas S."/>
            <person name="Salamov A.A."/>
            <person name="Bradshaw R.E."/>
            <person name="Ciuffetti L."/>
            <person name="Hamelin R.C."/>
            <person name="Kema G.H.J."/>
            <person name="Lawrence C."/>
            <person name="Scott J.A."/>
            <person name="Spatafora J.W."/>
            <person name="Turgeon B.G."/>
            <person name="de Wit P.J.G.M."/>
            <person name="Zhong S."/>
            <person name="Goodwin S.B."/>
            <person name="Grigoriev I.V."/>
        </authorList>
    </citation>
    <scope>NUCLEOTIDE SEQUENCE [LARGE SCALE GENOMIC DNA]</scope>
    <source>
        <strain evidence="3">ND90Pr / ATCC 201652</strain>
    </source>
</reference>
<accession>M2S4R9</accession>
<dbReference type="Proteomes" id="UP000016934">
    <property type="component" value="Unassembled WGS sequence"/>
</dbReference>
<dbReference type="KEGG" id="bsc:COCSADRAFT_183264"/>
<gene>
    <name evidence="2" type="ORF">COCSADRAFT_183264</name>
</gene>
<proteinExistence type="predicted"/>
<keyword evidence="3" id="KW-1185">Reference proteome</keyword>
<sequence>MSPTDSLTTIPHQQPDLLPKPQDILVPYLILDIEDYLAEATEEPLRGTYLPTANKARLRHFQSDHDNNNNNNNNKNTIPFLKSLFSYKFCSTWQQWATNPYNLHPAWHLFIMFLLLGWIVGSSVCGYYEVGPELGSVRVARFCRGLLGSVPPMIQLLLFLYPPLFVQF</sequence>
<reference evidence="3" key="2">
    <citation type="journal article" date="2013" name="PLoS Genet.">
        <title>Comparative genome structure, secondary metabolite, and effector coding capacity across Cochliobolus pathogens.</title>
        <authorList>
            <person name="Condon B.J."/>
            <person name="Leng Y."/>
            <person name="Wu D."/>
            <person name="Bushley K.E."/>
            <person name="Ohm R.A."/>
            <person name="Otillar R."/>
            <person name="Martin J."/>
            <person name="Schackwitz W."/>
            <person name="Grimwood J."/>
            <person name="MohdZainudin N."/>
            <person name="Xue C."/>
            <person name="Wang R."/>
            <person name="Manning V.A."/>
            <person name="Dhillon B."/>
            <person name="Tu Z.J."/>
            <person name="Steffenson B.J."/>
            <person name="Salamov A."/>
            <person name="Sun H."/>
            <person name="Lowry S."/>
            <person name="LaButti K."/>
            <person name="Han J."/>
            <person name="Copeland A."/>
            <person name="Lindquist E."/>
            <person name="Barry K."/>
            <person name="Schmutz J."/>
            <person name="Baker S.E."/>
            <person name="Ciuffetti L.M."/>
            <person name="Grigoriev I.V."/>
            <person name="Zhong S."/>
            <person name="Turgeon B.G."/>
        </authorList>
    </citation>
    <scope>NUCLEOTIDE SEQUENCE [LARGE SCALE GENOMIC DNA]</scope>
    <source>
        <strain evidence="3">ND90Pr / ATCC 201652</strain>
    </source>
</reference>
<feature type="transmembrane region" description="Helical" evidence="1">
    <location>
        <begin position="142"/>
        <end position="161"/>
    </location>
</feature>
<name>M2S4R9_COCSN</name>
<dbReference type="OMA" id="WHLFIMF"/>
<feature type="transmembrane region" description="Helical" evidence="1">
    <location>
        <begin position="106"/>
        <end position="130"/>
    </location>
</feature>